<dbReference type="PROSITE" id="PS50835">
    <property type="entry name" value="IG_LIKE"/>
    <property type="match status" value="1"/>
</dbReference>
<dbReference type="PANTHER" id="PTHR30160">
    <property type="entry name" value="TETRAACYLDISACCHARIDE 4'-KINASE-RELATED"/>
    <property type="match status" value="1"/>
</dbReference>
<dbReference type="CDD" id="cd03789">
    <property type="entry name" value="GT9_LPS_heptosyltransferase"/>
    <property type="match status" value="1"/>
</dbReference>
<dbReference type="InterPro" id="IPR051199">
    <property type="entry name" value="LPS_LOS_Heptosyltrfase"/>
</dbReference>
<dbReference type="RefSeq" id="WP_152097556.1">
    <property type="nucleotide sequence ID" value="NZ_AP021861.1"/>
</dbReference>
<keyword evidence="5" id="KW-1185">Reference proteome</keyword>
<feature type="domain" description="Ig-like" evidence="3">
    <location>
        <begin position="11"/>
        <end position="109"/>
    </location>
</feature>
<dbReference type="Proteomes" id="UP000326837">
    <property type="component" value="Chromosome"/>
</dbReference>
<dbReference type="PANTHER" id="PTHR30160:SF1">
    <property type="entry name" value="LIPOPOLYSACCHARIDE 1,2-N-ACETYLGLUCOSAMINETRANSFERASE-RELATED"/>
    <property type="match status" value="1"/>
</dbReference>
<dbReference type="Pfam" id="PF01075">
    <property type="entry name" value="Glyco_transf_9"/>
    <property type="match status" value="1"/>
</dbReference>
<sequence length="351" mass="38001">MTAHPPLGDAPRILIVRLSALGDVIHGVPVACALRAAYPQASIGWIVEGRTADLLEAHPAIDYVIRAPRGWLKSPRTVLALRRKMRGLRFDVAIDLQCLTKSAIAAKLSGARRRIGKAGSDGRELSKWFHNELVPVGGEHVIDHYLELLKPLGITSPLTEFDLPERSSDGLLADQILHTEELPRGRYVVMNPGAGWASKIWPPERYGELAGRLERDYGIPTLAVWGLPAEKPLAEAIVAASSGAARLAPPTSVLELGAVCRRAALFVGSDTGPMHLAVAVGTPTISLHGPSIADWCGAYGPHNIRLQVRYESGSAQERRKADDSAMREISVDMVEKACRQLLDASQLRRCA</sequence>
<dbReference type="SUPFAM" id="SSF53756">
    <property type="entry name" value="UDP-Glycosyltransferase/glycogen phosphorylase"/>
    <property type="match status" value="1"/>
</dbReference>
<dbReference type="EMBL" id="AP021861">
    <property type="protein sequence ID" value="BBO31401.1"/>
    <property type="molecule type" value="Genomic_DNA"/>
</dbReference>
<dbReference type="Gene3D" id="3.40.50.2000">
    <property type="entry name" value="Glycogen Phosphorylase B"/>
    <property type="match status" value="2"/>
</dbReference>
<evidence type="ECO:0000256" key="2">
    <source>
        <dbReference type="ARBA" id="ARBA00022679"/>
    </source>
</evidence>
<reference evidence="5" key="1">
    <citation type="submission" date="2019-10" db="EMBL/GenBank/DDBJ databases">
        <title>Lacipirellula parvula gen. nov., sp. nov., representing a lineage of planctomycetes widespread in freshwater anoxic habitats, and description of the family Lacipirellulaceae.</title>
        <authorList>
            <person name="Dedysh S.N."/>
            <person name="Kulichevskaya I.S."/>
            <person name="Beletsky A.V."/>
            <person name="Rakitin A.L."/>
            <person name="Mardanov A.V."/>
            <person name="Ivanova A.A."/>
            <person name="Saltykova V.X."/>
            <person name="Rijpstra W.I.C."/>
            <person name="Sinninghe Damste J.S."/>
            <person name="Ravin N.V."/>
        </authorList>
    </citation>
    <scope>NUCLEOTIDE SEQUENCE [LARGE SCALE GENOMIC DNA]</scope>
    <source>
        <strain evidence="5">PX69</strain>
    </source>
</reference>
<dbReference type="GO" id="GO:0005829">
    <property type="term" value="C:cytosol"/>
    <property type="evidence" value="ECO:0007669"/>
    <property type="project" value="TreeGrafter"/>
</dbReference>
<keyword evidence="2" id="KW-0808">Transferase</keyword>
<gene>
    <name evidence="4" type="ORF">PLANPX_1013</name>
</gene>
<proteinExistence type="predicted"/>
<name>A0A5K7X9F5_9BACT</name>
<evidence type="ECO:0000313" key="5">
    <source>
        <dbReference type="Proteomes" id="UP000326837"/>
    </source>
</evidence>
<evidence type="ECO:0000313" key="4">
    <source>
        <dbReference type="EMBL" id="BBO31401.1"/>
    </source>
</evidence>
<dbReference type="AlphaFoldDB" id="A0A5K7X9F5"/>
<accession>A0A5K7X9F5</accession>
<dbReference type="KEGG" id="lpav:PLANPX_1013"/>
<dbReference type="GO" id="GO:0009244">
    <property type="term" value="P:lipopolysaccharide core region biosynthetic process"/>
    <property type="evidence" value="ECO:0007669"/>
    <property type="project" value="TreeGrafter"/>
</dbReference>
<dbReference type="InterPro" id="IPR002201">
    <property type="entry name" value="Glyco_trans_9"/>
</dbReference>
<evidence type="ECO:0000259" key="3">
    <source>
        <dbReference type="PROSITE" id="PS50835"/>
    </source>
</evidence>
<keyword evidence="1" id="KW-0328">Glycosyltransferase</keyword>
<dbReference type="InterPro" id="IPR007110">
    <property type="entry name" value="Ig-like_dom"/>
</dbReference>
<organism evidence="4 5">
    <name type="scientific">Lacipirellula parvula</name>
    <dbReference type="NCBI Taxonomy" id="2650471"/>
    <lineage>
        <taxon>Bacteria</taxon>
        <taxon>Pseudomonadati</taxon>
        <taxon>Planctomycetota</taxon>
        <taxon>Planctomycetia</taxon>
        <taxon>Pirellulales</taxon>
        <taxon>Lacipirellulaceae</taxon>
        <taxon>Lacipirellula</taxon>
    </lineage>
</organism>
<evidence type="ECO:0000256" key="1">
    <source>
        <dbReference type="ARBA" id="ARBA00022676"/>
    </source>
</evidence>
<dbReference type="GO" id="GO:0008713">
    <property type="term" value="F:ADP-heptose-lipopolysaccharide heptosyltransferase activity"/>
    <property type="evidence" value="ECO:0007669"/>
    <property type="project" value="TreeGrafter"/>
</dbReference>
<protein>
    <recommendedName>
        <fullName evidence="3">Ig-like domain-containing protein</fullName>
    </recommendedName>
</protein>